<accession>A0A0D2KQX8</accession>
<evidence type="ECO:0000313" key="1">
    <source>
        <dbReference type="EMBL" id="KJA17042.1"/>
    </source>
</evidence>
<proteinExistence type="predicted"/>
<dbReference type="Proteomes" id="UP000054270">
    <property type="component" value="Unassembled WGS sequence"/>
</dbReference>
<reference evidence="2" key="1">
    <citation type="submission" date="2014-04" db="EMBL/GenBank/DDBJ databases">
        <title>Evolutionary Origins and Diversification of the Mycorrhizal Mutualists.</title>
        <authorList>
            <consortium name="DOE Joint Genome Institute"/>
            <consortium name="Mycorrhizal Genomics Consortium"/>
            <person name="Kohler A."/>
            <person name="Kuo A."/>
            <person name="Nagy L.G."/>
            <person name="Floudas D."/>
            <person name="Copeland A."/>
            <person name="Barry K.W."/>
            <person name="Cichocki N."/>
            <person name="Veneault-Fourrey C."/>
            <person name="LaButti K."/>
            <person name="Lindquist E.A."/>
            <person name="Lipzen A."/>
            <person name="Lundell T."/>
            <person name="Morin E."/>
            <person name="Murat C."/>
            <person name="Riley R."/>
            <person name="Ohm R."/>
            <person name="Sun H."/>
            <person name="Tunlid A."/>
            <person name="Henrissat B."/>
            <person name="Grigoriev I.V."/>
            <person name="Hibbett D.S."/>
            <person name="Martin F."/>
        </authorList>
    </citation>
    <scope>NUCLEOTIDE SEQUENCE [LARGE SCALE GENOMIC DNA]</scope>
    <source>
        <strain evidence="2">FD-334 SS-4</strain>
    </source>
</reference>
<name>A0A0D2KQX8_HYPSF</name>
<dbReference type="EMBL" id="KN817610">
    <property type="protein sequence ID" value="KJA17042.1"/>
    <property type="molecule type" value="Genomic_DNA"/>
</dbReference>
<gene>
    <name evidence="1" type="ORF">HYPSUDRAFT_46770</name>
</gene>
<protein>
    <submittedName>
        <fullName evidence="1">Uncharacterized protein</fullName>
    </submittedName>
</protein>
<sequence>MQGACAALMFYSLSSGKWSEDADTDASAKVLRLQYIEIKPPLLFFIGEGCIDGRMQMMYLMISSRIFRAHKYAWFEIR</sequence>
<dbReference type="AlphaFoldDB" id="A0A0D2KQX8"/>
<organism evidence="1 2">
    <name type="scientific">Hypholoma sublateritium (strain FD-334 SS-4)</name>
    <dbReference type="NCBI Taxonomy" id="945553"/>
    <lineage>
        <taxon>Eukaryota</taxon>
        <taxon>Fungi</taxon>
        <taxon>Dikarya</taxon>
        <taxon>Basidiomycota</taxon>
        <taxon>Agaricomycotina</taxon>
        <taxon>Agaricomycetes</taxon>
        <taxon>Agaricomycetidae</taxon>
        <taxon>Agaricales</taxon>
        <taxon>Agaricineae</taxon>
        <taxon>Strophariaceae</taxon>
        <taxon>Hypholoma</taxon>
    </lineage>
</organism>
<evidence type="ECO:0000313" key="2">
    <source>
        <dbReference type="Proteomes" id="UP000054270"/>
    </source>
</evidence>
<keyword evidence="2" id="KW-1185">Reference proteome</keyword>